<dbReference type="AlphaFoldDB" id="A0A6C7E5T0"/>
<dbReference type="OrthoDB" id="5198073at2"/>
<dbReference type="Proteomes" id="UP000011863">
    <property type="component" value="Chromosome"/>
</dbReference>
<feature type="chain" id="PRO_5038677556" evidence="1">
    <location>
        <begin position="22"/>
        <end position="182"/>
    </location>
</feature>
<evidence type="ECO:0000256" key="1">
    <source>
        <dbReference type="SAM" id="SignalP"/>
    </source>
</evidence>
<protein>
    <submittedName>
        <fullName evidence="2">Uncharacterized protein</fullName>
    </submittedName>
</protein>
<dbReference type="EMBL" id="AP012057">
    <property type="protein sequence ID" value="BAN01870.1"/>
    <property type="molecule type" value="Genomic_DNA"/>
</dbReference>
<evidence type="ECO:0000313" key="2">
    <source>
        <dbReference type="EMBL" id="BAN01870.1"/>
    </source>
</evidence>
<organism evidence="2 3">
    <name type="scientific">Ilumatobacter coccineus (strain NBRC 103263 / KCTC 29153 / YM16-304)</name>
    <dbReference type="NCBI Taxonomy" id="1313172"/>
    <lineage>
        <taxon>Bacteria</taxon>
        <taxon>Bacillati</taxon>
        <taxon>Actinomycetota</taxon>
        <taxon>Acidimicrobiia</taxon>
        <taxon>Acidimicrobiales</taxon>
        <taxon>Ilumatobacteraceae</taxon>
        <taxon>Ilumatobacter</taxon>
    </lineage>
</organism>
<name>A0A6C7E5T0_ILUCY</name>
<gene>
    <name evidence="2" type="ORF">YM304_15560</name>
</gene>
<sequence>MNATRIARSVALAGVGALALAACGGDATETAEALIESEIAEQVGLGDLDATCDDPPNNDVGTTYDCTATTADGQTLTFLTRFTAEDEIFVQPSNVLVASEIPVIEAEAARVLGPEIGVEIDPETIECPTADAIVLPEDGTIDCTIVRPDDGAVFPLTITLENFDFDSGFQNLFVQVGEEPIG</sequence>
<keyword evidence="1" id="KW-0732">Signal</keyword>
<accession>A0A6C7E5T0</accession>
<feature type="signal peptide" evidence="1">
    <location>
        <begin position="1"/>
        <end position="21"/>
    </location>
</feature>
<dbReference type="KEGG" id="aym:YM304_15560"/>
<evidence type="ECO:0000313" key="3">
    <source>
        <dbReference type="Proteomes" id="UP000011863"/>
    </source>
</evidence>
<proteinExistence type="predicted"/>
<dbReference type="RefSeq" id="WP_015441117.1">
    <property type="nucleotide sequence ID" value="NC_020520.1"/>
</dbReference>
<reference evidence="2 3" key="1">
    <citation type="journal article" date="2013" name="Int. J. Syst. Evol. Microbiol.">
        <title>Ilumatobacter nonamiense sp. nov. and Ilumatobacter coccineum sp. nov., isolated from seashore sand.</title>
        <authorList>
            <person name="Matsumoto A."/>
            <person name="Kasai H."/>
            <person name="Matsuo Y."/>
            <person name="Shizuri Y."/>
            <person name="Ichikawa N."/>
            <person name="Fujita N."/>
            <person name="Omura S."/>
            <person name="Takahashi Y."/>
        </authorList>
    </citation>
    <scope>NUCLEOTIDE SEQUENCE [LARGE SCALE GENOMIC DNA]</scope>
    <source>
        <strain evidence="3">NBRC 103263 / KCTC 29153 / YM16-304</strain>
    </source>
</reference>
<keyword evidence="3" id="KW-1185">Reference proteome</keyword>
<dbReference type="PROSITE" id="PS51257">
    <property type="entry name" value="PROKAR_LIPOPROTEIN"/>
    <property type="match status" value="1"/>
</dbReference>